<name>A0ABT2PL08_9BURK</name>
<protein>
    <recommendedName>
        <fullName evidence="3">Autotransporter outer membrane beta-barrel domain-containing protein</fullName>
    </recommendedName>
</protein>
<dbReference type="InterPro" id="IPR036709">
    <property type="entry name" value="Autotransporte_beta_dom_sf"/>
</dbReference>
<evidence type="ECO:0008006" key="3">
    <source>
        <dbReference type="Google" id="ProtNLM"/>
    </source>
</evidence>
<comment type="caution">
    <text evidence="1">The sequence shown here is derived from an EMBL/GenBank/DDBJ whole genome shotgun (WGS) entry which is preliminary data.</text>
</comment>
<organism evidence="1 2">
    <name type="scientific">Acidovorax bellezanensis</name>
    <dbReference type="NCBI Taxonomy" id="2976702"/>
    <lineage>
        <taxon>Bacteria</taxon>
        <taxon>Pseudomonadati</taxon>
        <taxon>Pseudomonadota</taxon>
        <taxon>Betaproteobacteria</taxon>
        <taxon>Burkholderiales</taxon>
        <taxon>Comamonadaceae</taxon>
        <taxon>Acidovorax</taxon>
    </lineage>
</organism>
<reference evidence="1 2" key="1">
    <citation type="submission" date="2022-09" db="EMBL/GenBank/DDBJ databases">
        <title>Draft genome of isolate Be4.</title>
        <authorList>
            <person name="Sanchez-Castro I."/>
            <person name="Martinez-Rodriguez P."/>
            <person name="Descostes M."/>
            <person name="Merroun M."/>
        </authorList>
    </citation>
    <scope>NUCLEOTIDE SEQUENCE [LARGE SCALE GENOMIC DNA]</scope>
    <source>
        <strain evidence="1 2">Be4</strain>
    </source>
</reference>
<accession>A0ABT2PL08</accession>
<gene>
    <name evidence="1" type="ORF">N0K08_10950</name>
</gene>
<keyword evidence="2" id="KW-1185">Reference proteome</keyword>
<evidence type="ECO:0000313" key="1">
    <source>
        <dbReference type="EMBL" id="MCT9811153.1"/>
    </source>
</evidence>
<dbReference type="Proteomes" id="UP001525968">
    <property type="component" value="Unassembled WGS sequence"/>
</dbReference>
<sequence length="85" mass="8922">MGAQALRQWLLPHAASSKALFGKEGGTTDIQAKGGYTATEMAAGASLRINPRTSFYAELGKLWANGGDNRVKSGVQASIGVKAQW</sequence>
<dbReference type="EMBL" id="JAODYH010000004">
    <property type="protein sequence ID" value="MCT9811153.1"/>
    <property type="molecule type" value="Genomic_DNA"/>
</dbReference>
<dbReference type="Gene3D" id="2.40.128.130">
    <property type="entry name" value="Autotransporter beta-domain"/>
    <property type="match status" value="1"/>
</dbReference>
<proteinExistence type="predicted"/>
<dbReference type="RefSeq" id="WP_261500344.1">
    <property type="nucleotide sequence ID" value="NZ_JAODYH010000004.1"/>
</dbReference>
<evidence type="ECO:0000313" key="2">
    <source>
        <dbReference type="Proteomes" id="UP001525968"/>
    </source>
</evidence>